<dbReference type="InterPro" id="IPR036396">
    <property type="entry name" value="Cyt_P450_sf"/>
</dbReference>
<evidence type="ECO:0000256" key="4">
    <source>
        <dbReference type="ARBA" id="ARBA00022723"/>
    </source>
</evidence>
<evidence type="ECO:0000256" key="8">
    <source>
        <dbReference type="SAM" id="Phobius"/>
    </source>
</evidence>
<dbReference type="Gene3D" id="1.10.630.10">
    <property type="entry name" value="Cytochrome P450"/>
    <property type="match status" value="1"/>
</dbReference>
<keyword evidence="8" id="KW-0812">Transmembrane</keyword>
<dbReference type="GO" id="GO:0004497">
    <property type="term" value="F:monooxygenase activity"/>
    <property type="evidence" value="ECO:0007669"/>
    <property type="project" value="UniProtKB-KW"/>
</dbReference>
<dbReference type="PANTHER" id="PTHR24305:SF157">
    <property type="entry name" value="N-ACETYLTRYPTOPHAN 6-HYDROXYLASE IVOC-RELATED"/>
    <property type="match status" value="1"/>
</dbReference>
<evidence type="ECO:0000256" key="1">
    <source>
        <dbReference type="ARBA" id="ARBA00001971"/>
    </source>
</evidence>
<reference evidence="9" key="1">
    <citation type="journal article" name="Int. J. Food Microbiol.">
        <title>A PCR method to identify ochratoxin A-producing Aspergillus westerdijkiae strains on dried and aged foods.</title>
        <authorList>
            <person name="Susca A."/>
            <person name="Anelli P."/>
            <person name="Haidukowski M."/>
            <person name="Probyn C.E."/>
            <person name="Epifani F."/>
            <person name="Logrieco A.F."/>
            <person name="Moretti A."/>
            <person name="Proctor R.H."/>
        </authorList>
    </citation>
    <scope>NUCLEOTIDE SEQUENCE</scope>
    <source>
        <strain evidence="9">K61</strain>
    </source>
</reference>
<dbReference type="InterPro" id="IPR001128">
    <property type="entry name" value="Cyt_P450"/>
</dbReference>
<dbReference type="GO" id="GO:0020037">
    <property type="term" value="F:heme binding"/>
    <property type="evidence" value="ECO:0007669"/>
    <property type="project" value="InterPro"/>
</dbReference>
<sequence>MDFDLFAPKAHLLWLLVATPLFYVLNTVVYELFFSPLSHIPGPKLAACTRLYELYYDIILHGRYTFKIAELHKKYGPIIRISPGEVHINDPEYYETLYSINGPRNKDSWFVESFDVAESAFATLDHRLHRPRRALIAPYFAKARVQRIQSLIQSKLQKLNTRLGEYARSGEPLKVDVAFNCFTADIITSYTSFRAFNYLDDPEMVPIWSETIKNLVEIGMIARHLPGFFPLLASMGMKWIKRVYPKLLPVIAFRMKCAQEVNFMWENEEEAKLDFEKNRLSQEPALFQEMVAKAPDTPDVTEARVLHEYITIVAAGTETTAHTMTVCTFYVLNDQAVLRKLRAELDETFPKKKEMDLQTLEQLPYLTGIIYEGLRQESPSDTNTGSKC</sequence>
<evidence type="ECO:0000313" key="9">
    <source>
        <dbReference type="EMBL" id="QTX15962.1"/>
    </source>
</evidence>
<dbReference type="EMBL" id="MW526247">
    <property type="protein sequence ID" value="QTX15962.1"/>
    <property type="molecule type" value="Genomic_DNA"/>
</dbReference>
<dbReference type="PANTHER" id="PTHR24305">
    <property type="entry name" value="CYTOCHROME P450"/>
    <property type="match status" value="1"/>
</dbReference>
<proteinExistence type="inferred from homology"/>
<keyword evidence="5" id="KW-0560">Oxidoreductase</keyword>
<keyword evidence="8" id="KW-0472">Membrane</keyword>
<dbReference type="InterPro" id="IPR050121">
    <property type="entry name" value="Cytochrome_P450_monoxygenase"/>
</dbReference>
<comment type="similarity">
    <text evidence="2">Belongs to the cytochrome P450 family.</text>
</comment>
<feature type="transmembrane region" description="Helical" evidence="8">
    <location>
        <begin position="12"/>
        <end position="34"/>
    </location>
</feature>
<keyword evidence="6" id="KW-0408">Iron</keyword>
<dbReference type="Pfam" id="PF00067">
    <property type="entry name" value="p450"/>
    <property type="match status" value="1"/>
</dbReference>
<gene>
    <name evidence="9" type="primary">otaC</name>
</gene>
<evidence type="ECO:0000256" key="6">
    <source>
        <dbReference type="ARBA" id="ARBA00023004"/>
    </source>
</evidence>
<keyword evidence="4" id="KW-0479">Metal-binding</keyword>
<evidence type="ECO:0000256" key="7">
    <source>
        <dbReference type="ARBA" id="ARBA00023033"/>
    </source>
</evidence>
<evidence type="ECO:0000256" key="5">
    <source>
        <dbReference type="ARBA" id="ARBA00023002"/>
    </source>
</evidence>
<dbReference type="SUPFAM" id="SSF48264">
    <property type="entry name" value="Cytochrome P450"/>
    <property type="match status" value="1"/>
</dbReference>
<name>A0A8B0SXD6_9EURO</name>
<keyword evidence="8" id="KW-1133">Transmembrane helix</keyword>
<dbReference type="GO" id="GO:0016705">
    <property type="term" value="F:oxidoreductase activity, acting on paired donors, with incorporation or reduction of molecular oxygen"/>
    <property type="evidence" value="ECO:0007669"/>
    <property type="project" value="InterPro"/>
</dbReference>
<accession>A0A8B0SXD6</accession>
<dbReference type="CDD" id="cd11062">
    <property type="entry name" value="CYP58-like"/>
    <property type="match status" value="1"/>
</dbReference>
<keyword evidence="7 9" id="KW-0503">Monooxygenase</keyword>
<evidence type="ECO:0000256" key="2">
    <source>
        <dbReference type="ARBA" id="ARBA00010617"/>
    </source>
</evidence>
<dbReference type="AlphaFoldDB" id="A0A8B0SXD6"/>
<evidence type="ECO:0000256" key="3">
    <source>
        <dbReference type="ARBA" id="ARBA00022617"/>
    </source>
</evidence>
<protein>
    <submittedName>
        <fullName evidence="9">Cytochrome P450 monooxygenase</fullName>
    </submittedName>
</protein>
<dbReference type="GO" id="GO:0005506">
    <property type="term" value="F:iron ion binding"/>
    <property type="evidence" value="ECO:0007669"/>
    <property type="project" value="InterPro"/>
</dbReference>
<organism evidence="9">
    <name type="scientific">Aspergillus westerdijkiae</name>
    <dbReference type="NCBI Taxonomy" id="357447"/>
    <lineage>
        <taxon>Eukaryota</taxon>
        <taxon>Fungi</taxon>
        <taxon>Dikarya</taxon>
        <taxon>Ascomycota</taxon>
        <taxon>Pezizomycotina</taxon>
        <taxon>Eurotiomycetes</taxon>
        <taxon>Eurotiomycetidae</taxon>
        <taxon>Eurotiales</taxon>
        <taxon>Aspergillaceae</taxon>
        <taxon>Aspergillus</taxon>
        <taxon>Aspergillus subgen. Circumdati</taxon>
    </lineage>
</organism>
<comment type="cofactor">
    <cofactor evidence="1">
        <name>heme</name>
        <dbReference type="ChEBI" id="CHEBI:30413"/>
    </cofactor>
</comment>
<keyword evidence="3" id="KW-0349">Heme</keyword>